<comment type="subunit">
    <text evidence="7">Monomer.</text>
</comment>
<comment type="pathway">
    <text evidence="2 7">Secondary metabolite metabolism; methylglyoxal degradation; (R)-lactate from methylglyoxal: step 2/2.</text>
</comment>
<dbReference type="Pfam" id="PF16123">
    <property type="entry name" value="HAGH_C"/>
    <property type="match status" value="1"/>
</dbReference>
<evidence type="ECO:0000259" key="8">
    <source>
        <dbReference type="SMART" id="SM00849"/>
    </source>
</evidence>
<evidence type="ECO:0000313" key="10">
    <source>
        <dbReference type="Proteomes" id="UP000267418"/>
    </source>
</evidence>
<dbReference type="RefSeq" id="WP_126468868.1">
    <property type="nucleotide sequence ID" value="NZ_RXOE01000001.1"/>
</dbReference>
<keyword evidence="10" id="KW-1185">Reference proteome</keyword>
<keyword evidence="4 7" id="KW-0479">Metal-binding</keyword>
<reference evidence="9 10" key="1">
    <citation type="submission" date="2018-12" db="EMBL/GenBank/DDBJ databases">
        <title>The genome of Variovorax gossypii DSM 100435.</title>
        <authorList>
            <person name="Gao J."/>
            <person name="Sun J."/>
        </authorList>
    </citation>
    <scope>NUCLEOTIDE SEQUENCE [LARGE SCALE GENOMIC DNA]</scope>
    <source>
        <strain evidence="9 10">DSM 100435</strain>
    </source>
</reference>
<sequence>MTLVPLPAFADNYIWMLHDGSHAIVVDPGDAQPVFDALARHKLQLAAILVTHHHPDHTGGVAALHAATGAQVWGPARERIPEPFTPMVQGDIAEVLGLRFEAIDVPGHTAGHIAYFLPAAQTAPTDAPLLFCGDTLFSGGCGRLFEGTPAQMLASLDALAALPGDTRICCAHEYTLSNLRFAQAVEPANAELTHYNARCESLRAQGQPTLPSQLAIERQVNPFLRSREATVLRAVRAHAELAADAAEADVFAALRQWKNDFR</sequence>
<evidence type="ECO:0000256" key="6">
    <source>
        <dbReference type="ARBA" id="ARBA00022833"/>
    </source>
</evidence>
<dbReference type="PANTHER" id="PTHR43705:SF1">
    <property type="entry name" value="HYDROXYACYLGLUTATHIONE HYDROLASE GLOB"/>
    <property type="match status" value="1"/>
</dbReference>
<feature type="binding site" evidence="7">
    <location>
        <position position="172"/>
    </location>
    <ligand>
        <name>Zn(2+)</name>
        <dbReference type="ChEBI" id="CHEBI:29105"/>
        <label>2</label>
    </ligand>
</feature>
<keyword evidence="6 7" id="KW-0862">Zinc</keyword>
<proteinExistence type="inferred from homology"/>
<dbReference type="InterPro" id="IPR050110">
    <property type="entry name" value="Glyoxalase_II_hydrolase"/>
</dbReference>
<dbReference type="InterPro" id="IPR035680">
    <property type="entry name" value="Clx_II_MBL"/>
</dbReference>
<feature type="binding site" evidence="7">
    <location>
        <position position="134"/>
    </location>
    <ligand>
        <name>Zn(2+)</name>
        <dbReference type="ChEBI" id="CHEBI:29105"/>
        <label>1</label>
    </ligand>
</feature>
<evidence type="ECO:0000256" key="3">
    <source>
        <dbReference type="ARBA" id="ARBA00006759"/>
    </source>
</evidence>
<comment type="similarity">
    <text evidence="3 7">Belongs to the metallo-beta-lactamase superfamily. Glyoxalase II family.</text>
</comment>
<keyword evidence="5 7" id="KW-0378">Hydrolase</keyword>
<dbReference type="Pfam" id="PF00753">
    <property type="entry name" value="Lactamase_B"/>
    <property type="match status" value="1"/>
</dbReference>
<dbReference type="HAMAP" id="MF_01374">
    <property type="entry name" value="Glyoxalase_2"/>
    <property type="match status" value="1"/>
</dbReference>
<feature type="binding site" evidence="7">
    <location>
        <position position="108"/>
    </location>
    <ligand>
        <name>Zn(2+)</name>
        <dbReference type="ChEBI" id="CHEBI:29105"/>
        <label>1</label>
    </ligand>
</feature>
<dbReference type="CDD" id="cd07723">
    <property type="entry name" value="hydroxyacylglutathione_hydrolase_MBL-fold"/>
    <property type="match status" value="1"/>
</dbReference>
<protein>
    <recommendedName>
        <fullName evidence="7">Hydroxyacylglutathione hydrolase</fullName>
        <ecNumber evidence="7">3.1.2.6</ecNumber>
    </recommendedName>
    <alternativeName>
        <fullName evidence="7">Glyoxalase II</fullName>
        <shortName evidence="7">Glx II</shortName>
    </alternativeName>
</protein>
<name>A0A3S0J406_9BURK</name>
<dbReference type="GO" id="GO:0046872">
    <property type="term" value="F:metal ion binding"/>
    <property type="evidence" value="ECO:0007669"/>
    <property type="project" value="UniProtKB-KW"/>
</dbReference>
<dbReference type="InterPro" id="IPR032282">
    <property type="entry name" value="HAGH_C"/>
</dbReference>
<dbReference type="InterPro" id="IPR036866">
    <property type="entry name" value="RibonucZ/Hydroxyglut_hydro"/>
</dbReference>
<dbReference type="OrthoDB" id="9802248at2"/>
<evidence type="ECO:0000313" key="9">
    <source>
        <dbReference type="EMBL" id="RTQ37047.1"/>
    </source>
</evidence>
<dbReference type="InterPro" id="IPR017782">
    <property type="entry name" value="Hydroxyacylglutathione_Hdrlase"/>
</dbReference>
<dbReference type="GO" id="GO:0019243">
    <property type="term" value="P:methylglyoxal catabolic process to D-lactate via S-lactoyl-glutathione"/>
    <property type="evidence" value="ECO:0007669"/>
    <property type="project" value="UniProtKB-UniRule"/>
</dbReference>
<feature type="binding site" evidence="7">
    <location>
        <position position="57"/>
    </location>
    <ligand>
        <name>Zn(2+)</name>
        <dbReference type="ChEBI" id="CHEBI:29105"/>
        <label>2</label>
    </ligand>
</feature>
<comment type="caution">
    <text evidence="9">The sequence shown here is derived from an EMBL/GenBank/DDBJ whole genome shotgun (WGS) entry which is preliminary data.</text>
</comment>
<dbReference type="SUPFAM" id="SSF56281">
    <property type="entry name" value="Metallo-hydrolase/oxidoreductase"/>
    <property type="match status" value="1"/>
</dbReference>
<accession>A0A3S0J406</accession>
<dbReference type="UniPathway" id="UPA00619">
    <property type="reaction ID" value="UER00676"/>
</dbReference>
<feature type="binding site" evidence="7">
    <location>
        <position position="52"/>
    </location>
    <ligand>
        <name>Zn(2+)</name>
        <dbReference type="ChEBI" id="CHEBI:29105"/>
        <label>1</label>
    </ligand>
</feature>
<evidence type="ECO:0000256" key="4">
    <source>
        <dbReference type="ARBA" id="ARBA00022723"/>
    </source>
</evidence>
<evidence type="ECO:0000256" key="7">
    <source>
        <dbReference type="HAMAP-Rule" id="MF_01374"/>
    </source>
</evidence>
<evidence type="ECO:0000256" key="5">
    <source>
        <dbReference type="ARBA" id="ARBA00022801"/>
    </source>
</evidence>
<dbReference type="InterPro" id="IPR001279">
    <property type="entry name" value="Metallo-B-lactamas"/>
</dbReference>
<evidence type="ECO:0000256" key="2">
    <source>
        <dbReference type="ARBA" id="ARBA00004963"/>
    </source>
</evidence>
<organism evidence="9 10">
    <name type="scientific">Variovorax gossypii</name>
    <dbReference type="NCBI Taxonomy" id="1679495"/>
    <lineage>
        <taxon>Bacteria</taxon>
        <taxon>Pseudomonadati</taxon>
        <taxon>Pseudomonadota</taxon>
        <taxon>Betaproteobacteria</taxon>
        <taxon>Burkholderiales</taxon>
        <taxon>Comamonadaceae</taxon>
        <taxon>Variovorax</taxon>
    </lineage>
</organism>
<dbReference type="GO" id="GO:0004416">
    <property type="term" value="F:hydroxyacylglutathione hydrolase activity"/>
    <property type="evidence" value="ECO:0007669"/>
    <property type="project" value="UniProtKB-UniRule"/>
</dbReference>
<dbReference type="Proteomes" id="UP000267418">
    <property type="component" value="Unassembled WGS sequence"/>
</dbReference>
<dbReference type="SMART" id="SM00849">
    <property type="entry name" value="Lactamase_B"/>
    <property type="match status" value="1"/>
</dbReference>
<dbReference type="AlphaFoldDB" id="A0A3S0J406"/>
<comment type="cofactor">
    <cofactor evidence="7">
        <name>Zn(2+)</name>
        <dbReference type="ChEBI" id="CHEBI:29105"/>
    </cofactor>
    <text evidence="7">Binds 2 Zn(2+) ions per subunit.</text>
</comment>
<comment type="catalytic activity">
    <reaction evidence="1 7">
        <text>an S-(2-hydroxyacyl)glutathione + H2O = a 2-hydroxy carboxylate + glutathione + H(+)</text>
        <dbReference type="Rhea" id="RHEA:21864"/>
        <dbReference type="ChEBI" id="CHEBI:15377"/>
        <dbReference type="ChEBI" id="CHEBI:15378"/>
        <dbReference type="ChEBI" id="CHEBI:57925"/>
        <dbReference type="ChEBI" id="CHEBI:58896"/>
        <dbReference type="ChEBI" id="CHEBI:71261"/>
        <dbReference type="EC" id="3.1.2.6"/>
    </reaction>
</comment>
<feature type="binding site" evidence="7">
    <location>
        <position position="56"/>
    </location>
    <ligand>
        <name>Zn(2+)</name>
        <dbReference type="ChEBI" id="CHEBI:29105"/>
        <label>2</label>
    </ligand>
</feature>
<dbReference type="NCBIfam" id="TIGR03413">
    <property type="entry name" value="GSH_gloB"/>
    <property type="match status" value="1"/>
</dbReference>
<dbReference type="EC" id="3.1.2.6" evidence="7"/>
<dbReference type="PIRSF" id="PIRSF005457">
    <property type="entry name" value="Glx"/>
    <property type="match status" value="1"/>
</dbReference>
<feature type="domain" description="Metallo-beta-lactamase" evidence="8">
    <location>
        <begin position="11"/>
        <end position="172"/>
    </location>
</feature>
<feature type="binding site" evidence="7">
    <location>
        <position position="54"/>
    </location>
    <ligand>
        <name>Zn(2+)</name>
        <dbReference type="ChEBI" id="CHEBI:29105"/>
        <label>1</label>
    </ligand>
</feature>
<evidence type="ECO:0000256" key="1">
    <source>
        <dbReference type="ARBA" id="ARBA00001623"/>
    </source>
</evidence>
<dbReference type="Gene3D" id="3.60.15.10">
    <property type="entry name" value="Ribonuclease Z/Hydroxyacylglutathione hydrolase-like"/>
    <property type="match status" value="1"/>
</dbReference>
<dbReference type="EMBL" id="RXOE01000001">
    <property type="protein sequence ID" value="RTQ37047.1"/>
    <property type="molecule type" value="Genomic_DNA"/>
</dbReference>
<dbReference type="PANTHER" id="PTHR43705">
    <property type="entry name" value="HYDROXYACYLGLUTATHIONE HYDROLASE"/>
    <property type="match status" value="1"/>
</dbReference>
<feature type="binding site" evidence="7">
    <location>
        <position position="134"/>
    </location>
    <ligand>
        <name>Zn(2+)</name>
        <dbReference type="ChEBI" id="CHEBI:29105"/>
        <label>2</label>
    </ligand>
</feature>
<comment type="function">
    <text evidence="7">Thiolesterase that catalyzes the hydrolysis of S-D-lactoyl-glutathione to form glutathione and D-lactic acid.</text>
</comment>
<gene>
    <name evidence="7 9" type="primary">gloB</name>
    <name evidence="9" type="ORF">EJP69_04765</name>
</gene>